<dbReference type="CDD" id="cd00590">
    <property type="entry name" value="RRM_SF"/>
    <property type="match status" value="1"/>
</dbReference>
<evidence type="ECO:0000256" key="3">
    <source>
        <dbReference type="SAM" id="MobiDB-lite"/>
    </source>
</evidence>
<dbReference type="Gene3D" id="3.30.70.330">
    <property type="match status" value="2"/>
</dbReference>
<dbReference type="SUPFAM" id="SSF54928">
    <property type="entry name" value="RNA-binding domain, RBD"/>
    <property type="match status" value="1"/>
</dbReference>
<dbReference type="InterPro" id="IPR000504">
    <property type="entry name" value="RRM_dom"/>
</dbReference>
<name>A0ABV2AI96_9EUKA</name>
<feature type="compositionally biased region" description="Basic and acidic residues" evidence="3">
    <location>
        <begin position="77"/>
        <end position="170"/>
    </location>
</feature>
<dbReference type="Pfam" id="PF00076">
    <property type="entry name" value="RRM_1"/>
    <property type="match status" value="2"/>
</dbReference>
<dbReference type="EMBL" id="JBDODL010000276">
    <property type="protein sequence ID" value="MES1919396.1"/>
    <property type="molecule type" value="Genomic_DNA"/>
</dbReference>
<dbReference type="SMART" id="SM00360">
    <property type="entry name" value="RRM"/>
    <property type="match status" value="2"/>
</dbReference>
<evidence type="ECO:0000256" key="1">
    <source>
        <dbReference type="ARBA" id="ARBA00022884"/>
    </source>
</evidence>
<sequence length="372" mass="44762">MTNNRIFIGNISSRTTKKDLFNNFEEFGEILRCDLKDKFAFIDYDSSKNCQDAIDRMHRTDLLGRQIIVEMSHGNKQRSDGFRGGYRDEYRRNDHDDRRDRDRHHDDRRSRHYDDRRDRDRHYDDRRSRHYDDRRDRDRHYDDRRERSRHYDDRRERHYDRKSHYESDSRNFKVKTSNLTSRVSWQDLKDFARDNIGPSVARTNVWSTRSGNFGVIELTDRGDYDYALKQLQNKEIDGQKVEFSEFTREDEDERRNEGDRHPRRGISRSARMSESKSSGRSRSRSESSKRSNDRSDRRSFPSEAEEKSEDNKSGNENDNSENENNDKNKNGQIENNDQIENGEKKNENGEKRSRSKSEENENVKKLKESNEE</sequence>
<dbReference type="PROSITE" id="PS50102">
    <property type="entry name" value="RRM"/>
    <property type="match status" value="1"/>
</dbReference>
<evidence type="ECO:0000313" key="5">
    <source>
        <dbReference type="EMBL" id="MES1919396.1"/>
    </source>
</evidence>
<dbReference type="InterPro" id="IPR050374">
    <property type="entry name" value="RRT5_SRSF_SR"/>
</dbReference>
<evidence type="ECO:0000256" key="2">
    <source>
        <dbReference type="PROSITE-ProRule" id="PRU00176"/>
    </source>
</evidence>
<feature type="compositionally biased region" description="Basic and acidic residues" evidence="3">
    <location>
        <begin position="341"/>
        <end position="372"/>
    </location>
</feature>
<keyword evidence="6" id="KW-1185">Reference proteome</keyword>
<dbReference type="InterPro" id="IPR035979">
    <property type="entry name" value="RBD_domain_sf"/>
</dbReference>
<feature type="region of interest" description="Disordered" evidence="3">
    <location>
        <begin position="74"/>
        <end position="170"/>
    </location>
</feature>
<reference evidence="5 6" key="1">
    <citation type="journal article" date="2024" name="BMC Biol.">
        <title>Comparative genomics of Ascetosporea gives new insight into the evolutionary basis for animal parasitism in Rhizaria.</title>
        <authorList>
            <person name="Hiltunen Thoren M."/>
            <person name="Onut-Brannstrom I."/>
            <person name="Alfjorden A."/>
            <person name="Peckova H."/>
            <person name="Swords F."/>
            <person name="Hooper C."/>
            <person name="Holzer A.S."/>
            <person name="Bass D."/>
            <person name="Burki F."/>
        </authorList>
    </citation>
    <scope>NUCLEOTIDE SEQUENCE [LARGE SCALE GENOMIC DNA]</scope>
    <source>
        <strain evidence="5">20-A016</strain>
    </source>
</reference>
<feature type="compositionally biased region" description="Low complexity" evidence="3">
    <location>
        <begin position="267"/>
        <end position="280"/>
    </location>
</feature>
<feature type="domain" description="RRM" evidence="4">
    <location>
        <begin position="4"/>
        <end position="74"/>
    </location>
</feature>
<gene>
    <name evidence="5" type="primary">NPL3</name>
    <name evidence="5" type="ORF">MHBO_001235</name>
</gene>
<dbReference type="Proteomes" id="UP001439008">
    <property type="component" value="Unassembled WGS sequence"/>
</dbReference>
<proteinExistence type="predicted"/>
<feature type="compositionally biased region" description="Basic and acidic residues" evidence="3">
    <location>
        <begin position="240"/>
        <end position="260"/>
    </location>
</feature>
<evidence type="ECO:0000259" key="4">
    <source>
        <dbReference type="PROSITE" id="PS50102"/>
    </source>
</evidence>
<organism evidence="5 6">
    <name type="scientific">Bonamia ostreae</name>
    <dbReference type="NCBI Taxonomy" id="126728"/>
    <lineage>
        <taxon>Eukaryota</taxon>
        <taxon>Sar</taxon>
        <taxon>Rhizaria</taxon>
        <taxon>Endomyxa</taxon>
        <taxon>Ascetosporea</taxon>
        <taxon>Haplosporida</taxon>
        <taxon>Bonamia</taxon>
    </lineage>
</organism>
<feature type="region of interest" description="Disordered" evidence="3">
    <location>
        <begin position="240"/>
        <end position="372"/>
    </location>
</feature>
<accession>A0ABV2AI96</accession>
<keyword evidence="1 2" id="KW-0694">RNA-binding</keyword>
<dbReference type="InterPro" id="IPR012677">
    <property type="entry name" value="Nucleotide-bd_a/b_plait_sf"/>
</dbReference>
<evidence type="ECO:0000313" key="6">
    <source>
        <dbReference type="Proteomes" id="UP001439008"/>
    </source>
</evidence>
<protein>
    <submittedName>
        <fullName evidence="5">mRNA-binding protein</fullName>
    </submittedName>
</protein>
<comment type="caution">
    <text evidence="5">The sequence shown here is derived from an EMBL/GenBank/DDBJ whole genome shotgun (WGS) entry which is preliminary data.</text>
</comment>
<dbReference type="PANTHER" id="PTHR23003">
    <property type="entry name" value="RNA RECOGNITION MOTIF RRM DOMAIN CONTAINING PROTEIN"/>
    <property type="match status" value="1"/>
</dbReference>
<feature type="compositionally biased region" description="Basic and acidic residues" evidence="3">
    <location>
        <begin position="283"/>
        <end position="300"/>
    </location>
</feature>